<dbReference type="GO" id="GO:0000976">
    <property type="term" value="F:transcription cis-regulatory region binding"/>
    <property type="evidence" value="ECO:0007669"/>
    <property type="project" value="TreeGrafter"/>
</dbReference>
<protein>
    <submittedName>
        <fullName evidence="8">Transcription factor</fullName>
    </submittedName>
</protein>
<evidence type="ECO:0000256" key="4">
    <source>
        <dbReference type="ARBA" id="ARBA00023163"/>
    </source>
</evidence>
<evidence type="ECO:0000256" key="5">
    <source>
        <dbReference type="ARBA" id="ARBA00023242"/>
    </source>
</evidence>
<dbReference type="GO" id="GO:0005634">
    <property type="term" value="C:nucleus"/>
    <property type="evidence" value="ECO:0007669"/>
    <property type="project" value="UniProtKB-SubCell"/>
</dbReference>
<organism evidence="8">
    <name type="scientific">Lycoris longituba</name>
    <dbReference type="NCBI Taxonomy" id="272140"/>
    <lineage>
        <taxon>Eukaryota</taxon>
        <taxon>Viridiplantae</taxon>
        <taxon>Streptophyta</taxon>
        <taxon>Embryophyta</taxon>
        <taxon>Tracheophyta</taxon>
        <taxon>Spermatophyta</taxon>
        <taxon>Magnoliopsida</taxon>
        <taxon>Liliopsida</taxon>
        <taxon>Asparagales</taxon>
        <taxon>Amaryllidaceae</taxon>
        <taxon>Amaryllidoideae</taxon>
        <taxon>Lycoris</taxon>
    </lineage>
</organism>
<reference evidence="8" key="2">
    <citation type="journal article" date="2010" name="Genomics">
        <title>Analysis of floral transcription factors from Lycoris longituba.</title>
        <authorList>
            <person name="He Q.L."/>
            <person name="Cui S.J."/>
            <person name="Gu J.L."/>
            <person name="Zhang H."/>
            <person name="Wang M.X."/>
            <person name="Zhou Y."/>
            <person name="Zhang L."/>
            <person name="Huang M.R."/>
        </authorList>
    </citation>
    <scope>NUCLEOTIDE SEQUENCE</scope>
</reference>
<name>D6MJX9_9ASPA</name>
<feature type="non-terminal residue" evidence="8">
    <location>
        <position position="207"/>
    </location>
</feature>
<accession>D6MJX9</accession>
<dbReference type="PANTHER" id="PTHR31312">
    <property type="entry name" value="TRANSCRIPTION ACTIVATOR GLK1"/>
    <property type="match status" value="1"/>
</dbReference>
<dbReference type="InterPro" id="IPR006447">
    <property type="entry name" value="Myb_dom_plants"/>
</dbReference>
<dbReference type="PANTHER" id="PTHR31312:SF4">
    <property type="entry name" value="TWO-COMPONENT RESPONSE REGULATOR-LIKE APRR2"/>
    <property type="match status" value="1"/>
</dbReference>
<dbReference type="SUPFAM" id="SSF46689">
    <property type="entry name" value="Homeodomain-like"/>
    <property type="match status" value="1"/>
</dbReference>
<dbReference type="NCBIfam" id="TIGR01557">
    <property type="entry name" value="myb_SHAQKYF"/>
    <property type="match status" value="1"/>
</dbReference>
<evidence type="ECO:0000256" key="1">
    <source>
        <dbReference type="ARBA" id="ARBA00004123"/>
    </source>
</evidence>
<dbReference type="InterPro" id="IPR001005">
    <property type="entry name" value="SANT/Myb"/>
</dbReference>
<keyword evidence="5" id="KW-0539">Nucleus</keyword>
<keyword evidence="2" id="KW-0805">Transcription regulation</keyword>
<feature type="domain" description="HTH myb-type" evidence="7">
    <location>
        <begin position="43"/>
        <end position="102"/>
    </location>
</feature>
<keyword evidence="4" id="KW-0804">Transcription</keyword>
<reference evidence="8" key="1">
    <citation type="submission" date="2009-05" db="EMBL/GenBank/DDBJ databases">
        <authorList>
            <person name="Huang M."/>
            <person name="He Q."/>
            <person name="Zhang L."/>
            <person name="Cui S."/>
            <person name="Wang M."/>
            <person name="Zhou Y."/>
        </authorList>
    </citation>
    <scope>NUCLEOTIDE SEQUENCE</scope>
</reference>
<dbReference type="Gene3D" id="1.10.10.60">
    <property type="entry name" value="Homeodomain-like"/>
    <property type="match status" value="1"/>
</dbReference>
<keyword evidence="3" id="KW-0238">DNA-binding</keyword>
<dbReference type="GO" id="GO:0003700">
    <property type="term" value="F:DNA-binding transcription factor activity"/>
    <property type="evidence" value="ECO:0007669"/>
    <property type="project" value="InterPro"/>
</dbReference>
<comment type="subcellular location">
    <subcellularLocation>
        <location evidence="1">Nucleus</location>
    </subcellularLocation>
</comment>
<dbReference type="InterPro" id="IPR009057">
    <property type="entry name" value="Homeodomain-like_sf"/>
</dbReference>
<proteinExistence type="evidence at transcript level"/>
<dbReference type="InterPro" id="IPR017930">
    <property type="entry name" value="Myb_dom"/>
</dbReference>
<dbReference type="InterPro" id="IPR044825">
    <property type="entry name" value="GLK1/2-like"/>
</dbReference>
<evidence type="ECO:0000313" key="8">
    <source>
        <dbReference type="EMBL" id="ADG57826.1"/>
    </source>
</evidence>
<dbReference type="EMBL" id="GQ165837">
    <property type="protein sequence ID" value="ADG57826.1"/>
    <property type="molecule type" value="mRNA"/>
</dbReference>
<dbReference type="AlphaFoldDB" id="D6MJX9"/>
<dbReference type="Pfam" id="PF00249">
    <property type="entry name" value="Myb_DNA-binding"/>
    <property type="match status" value="1"/>
</dbReference>
<evidence type="ECO:0000256" key="2">
    <source>
        <dbReference type="ARBA" id="ARBA00023015"/>
    </source>
</evidence>
<evidence type="ECO:0000259" key="7">
    <source>
        <dbReference type="PROSITE" id="PS51294"/>
    </source>
</evidence>
<feature type="region of interest" description="Disordered" evidence="6">
    <location>
        <begin position="24"/>
        <end position="43"/>
    </location>
</feature>
<dbReference type="PROSITE" id="PS51294">
    <property type="entry name" value="HTH_MYB"/>
    <property type="match status" value="1"/>
</dbReference>
<evidence type="ECO:0000256" key="3">
    <source>
        <dbReference type="ARBA" id="ARBA00023125"/>
    </source>
</evidence>
<sequence>ARGCSSIKSSSQASLNMLSGENVESSVEYQKKRKSFPCSNKNSRRKMKVDWTPDLHRKFVQAVEQLGIDQAIPSKILELMNVEGLTRHNIASHLQKYRMNRRPILPKDDKRIWQHKDSFPSVYMQKPVTVLPPPSQIYPLWGHPSYYTPGAQMCFSTWQPHQRSWPWKTHTGIHADAWGWPVMPPYSQFAIPSQNTFQSNGLDASES</sequence>
<feature type="non-terminal residue" evidence="8">
    <location>
        <position position="1"/>
    </location>
</feature>
<evidence type="ECO:0000256" key="6">
    <source>
        <dbReference type="SAM" id="MobiDB-lite"/>
    </source>
</evidence>
<dbReference type="FunFam" id="1.10.10.60:FF:000007">
    <property type="entry name" value="Two-component response regulator"/>
    <property type="match status" value="1"/>
</dbReference>
<dbReference type="GO" id="GO:0045893">
    <property type="term" value="P:positive regulation of DNA-templated transcription"/>
    <property type="evidence" value="ECO:0007669"/>
    <property type="project" value="InterPro"/>
</dbReference>